<feature type="compositionally biased region" description="Basic and acidic residues" evidence="1">
    <location>
        <begin position="153"/>
        <end position="164"/>
    </location>
</feature>
<organism evidence="2 3">
    <name type="scientific">Pristionchus entomophagus</name>
    <dbReference type="NCBI Taxonomy" id="358040"/>
    <lineage>
        <taxon>Eukaryota</taxon>
        <taxon>Metazoa</taxon>
        <taxon>Ecdysozoa</taxon>
        <taxon>Nematoda</taxon>
        <taxon>Chromadorea</taxon>
        <taxon>Rhabditida</taxon>
        <taxon>Rhabditina</taxon>
        <taxon>Diplogasteromorpha</taxon>
        <taxon>Diplogasteroidea</taxon>
        <taxon>Neodiplogasteridae</taxon>
        <taxon>Pristionchus</taxon>
    </lineage>
</organism>
<dbReference type="Proteomes" id="UP001432027">
    <property type="component" value="Unassembled WGS sequence"/>
</dbReference>
<feature type="compositionally biased region" description="Basic and acidic residues" evidence="1">
    <location>
        <begin position="1"/>
        <end position="14"/>
    </location>
</feature>
<dbReference type="AlphaFoldDB" id="A0AAV5SX73"/>
<feature type="non-terminal residue" evidence="2">
    <location>
        <position position="1"/>
    </location>
</feature>
<evidence type="ECO:0000313" key="2">
    <source>
        <dbReference type="EMBL" id="GMS85964.1"/>
    </source>
</evidence>
<name>A0AAV5SX73_9BILA</name>
<feature type="compositionally biased region" description="Basic residues" evidence="1">
    <location>
        <begin position="180"/>
        <end position="190"/>
    </location>
</feature>
<reference evidence="2" key="1">
    <citation type="submission" date="2023-10" db="EMBL/GenBank/DDBJ databases">
        <title>Genome assembly of Pristionchus species.</title>
        <authorList>
            <person name="Yoshida K."/>
            <person name="Sommer R.J."/>
        </authorList>
    </citation>
    <scope>NUCLEOTIDE SEQUENCE</scope>
    <source>
        <strain evidence="2">RS0144</strain>
    </source>
</reference>
<gene>
    <name evidence="2" type="ORF">PENTCL1PPCAC_8139</name>
</gene>
<evidence type="ECO:0000313" key="3">
    <source>
        <dbReference type="Proteomes" id="UP001432027"/>
    </source>
</evidence>
<feature type="region of interest" description="Disordered" evidence="1">
    <location>
        <begin position="1"/>
        <end position="37"/>
    </location>
</feature>
<proteinExistence type="predicted"/>
<protein>
    <submittedName>
        <fullName evidence="2">Uncharacterized protein</fullName>
    </submittedName>
</protein>
<feature type="region of interest" description="Disordered" evidence="1">
    <location>
        <begin position="153"/>
        <end position="172"/>
    </location>
</feature>
<sequence length="363" mass="41306">VQDRMKKLTDRLESLDSSQAEARSKLGDSESGSAQLKVEVVTPKVSIIQSNKRKRTDELPLHTNDSNETAEYSNPIADSLDNMSTIKEEPMDPKEEPVDTTEAISNTNQAIENECDNVMEDDLIEKEGENEDFLDHASDAVKDTINDELIEKDGKNKRKIDSTPHLKNSSETVEVEKLRRSSRRVSKPKKHNEFLDDYDTEPAVKKLKSDSQEETKKIDRKRRTCKKEDSTIQDRTYFKTNDTELACLECDAGVTLLCECGDESASNYHWTKCPIAKFTINRKREGPIRRLTDPKTTPKCVMCEIYPSTSGGYISHLDKIHKSTLKENGIAWLMCKCGLKVRSSSDRIQCDHLEFSIHKLDEK</sequence>
<evidence type="ECO:0000256" key="1">
    <source>
        <dbReference type="SAM" id="MobiDB-lite"/>
    </source>
</evidence>
<comment type="caution">
    <text evidence="2">The sequence shown here is derived from an EMBL/GenBank/DDBJ whole genome shotgun (WGS) entry which is preliminary data.</text>
</comment>
<accession>A0AAV5SX73</accession>
<dbReference type="EMBL" id="BTSX01000002">
    <property type="protein sequence ID" value="GMS85964.1"/>
    <property type="molecule type" value="Genomic_DNA"/>
</dbReference>
<feature type="region of interest" description="Disordered" evidence="1">
    <location>
        <begin position="179"/>
        <end position="198"/>
    </location>
</feature>
<keyword evidence="3" id="KW-1185">Reference proteome</keyword>
<feature type="region of interest" description="Disordered" evidence="1">
    <location>
        <begin position="49"/>
        <end position="79"/>
    </location>
</feature>
<feature type="compositionally biased region" description="Polar residues" evidence="1">
    <location>
        <begin position="63"/>
        <end position="72"/>
    </location>
</feature>